<evidence type="ECO:0000313" key="6">
    <source>
        <dbReference type="Proteomes" id="UP000245533"/>
    </source>
</evidence>
<keyword evidence="6" id="KW-1185">Reference proteome</keyword>
<gene>
    <name evidence="5" type="ORF">DDZ15_07005</name>
</gene>
<dbReference type="Pfam" id="PF00535">
    <property type="entry name" value="Glycos_transf_2"/>
    <property type="match status" value="1"/>
</dbReference>
<dbReference type="PANTHER" id="PTHR43179">
    <property type="entry name" value="RHAMNOSYLTRANSFERASE WBBL"/>
    <property type="match status" value="1"/>
</dbReference>
<accession>A0A316TQW7</accession>
<dbReference type="OrthoDB" id="9771846at2"/>
<evidence type="ECO:0000256" key="2">
    <source>
        <dbReference type="ARBA" id="ARBA00022676"/>
    </source>
</evidence>
<evidence type="ECO:0000259" key="4">
    <source>
        <dbReference type="Pfam" id="PF00535"/>
    </source>
</evidence>
<dbReference type="InterPro" id="IPR029044">
    <property type="entry name" value="Nucleotide-diphossugar_trans"/>
</dbReference>
<sequence>MKPRFSIIIVTWNALDHLRHFLPSVAATSYPDFEIVIADNASTDESSEWIRENIPGIKIATLDQNYGYCGGNNRAVKYADGDILIFLNNDVRVEPDWLHPLARTFNDKSIGVAQPKMLSATEPDKFEYAGAAGGMIDKLGYPFCKGRIFDVVEKDTGQYDEPDEIFWASGAAFAVRKDLFLELGGFDEDFEFHMEEIDFCWRAHKMGNRVMSQPESVVYHLGGGSLPMGSPRKVYYNYRNSLIMLTKNLDSFMVPKILFRLILDGLAGIRSLFLGRPAETWAIIRAHFAYYARLGKTLKKRKHQLYSEYHPTPQHLVYQKLIVVQALLFGKKTYPELDK</sequence>
<dbReference type="EMBL" id="QGGB01000005">
    <property type="protein sequence ID" value="PWN07013.1"/>
    <property type="molecule type" value="Genomic_DNA"/>
</dbReference>
<evidence type="ECO:0000313" key="5">
    <source>
        <dbReference type="EMBL" id="PWN07013.1"/>
    </source>
</evidence>
<keyword evidence="3 5" id="KW-0808">Transferase</keyword>
<evidence type="ECO:0000256" key="3">
    <source>
        <dbReference type="ARBA" id="ARBA00022679"/>
    </source>
</evidence>
<evidence type="ECO:0000256" key="1">
    <source>
        <dbReference type="ARBA" id="ARBA00006739"/>
    </source>
</evidence>
<organism evidence="5 6">
    <name type="scientific">Rhodohalobacter mucosus</name>
    <dbReference type="NCBI Taxonomy" id="2079485"/>
    <lineage>
        <taxon>Bacteria</taxon>
        <taxon>Pseudomonadati</taxon>
        <taxon>Balneolota</taxon>
        <taxon>Balneolia</taxon>
        <taxon>Balneolales</taxon>
        <taxon>Balneolaceae</taxon>
        <taxon>Rhodohalobacter</taxon>
    </lineage>
</organism>
<feature type="domain" description="Glycosyltransferase 2-like" evidence="4">
    <location>
        <begin position="6"/>
        <end position="119"/>
    </location>
</feature>
<proteinExistence type="inferred from homology"/>
<dbReference type="Gene3D" id="3.90.550.10">
    <property type="entry name" value="Spore Coat Polysaccharide Biosynthesis Protein SpsA, Chain A"/>
    <property type="match status" value="1"/>
</dbReference>
<protein>
    <submittedName>
        <fullName evidence="5">Glycosyltransferase family 2 protein</fullName>
    </submittedName>
</protein>
<comment type="similarity">
    <text evidence="1">Belongs to the glycosyltransferase 2 family.</text>
</comment>
<dbReference type="CDD" id="cd04186">
    <property type="entry name" value="GT_2_like_c"/>
    <property type="match status" value="1"/>
</dbReference>
<keyword evidence="2" id="KW-0328">Glycosyltransferase</keyword>
<dbReference type="InterPro" id="IPR001173">
    <property type="entry name" value="Glyco_trans_2-like"/>
</dbReference>
<name>A0A316TQW7_9BACT</name>
<dbReference type="PANTHER" id="PTHR43179:SF12">
    <property type="entry name" value="GALACTOFURANOSYLTRANSFERASE GLFT2"/>
    <property type="match status" value="1"/>
</dbReference>
<dbReference type="Proteomes" id="UP000245533">
    <property type="component" value="Unassembled WGS sequence"/>
</dbReference>
<comment type="caution">
    <text evidence="5">The sequence shown here is derived from an EMBL/GenBank/DDBJ whole genome shotgun (WGS) entry which is preliminary data.</text>
</comment>
<dbReference type="GO" id="GO:0016757">
    <property type="term" value="F:glycosyltransferase activity"/>
    <property type="evidence" value="ECO:0007669"/>
    <property type="project" value="UniProtKB-KW"/>
</dbReference>
<dbReference type="RefSeq" id="WP_109646362.1">
    <property type="nucleotide sequence ID" value="NZ_QGGB01000005.1"/>
</dbReference>
<dbReference type="SUPFAM" id="SSF53448">
    <property type="entry name" value="Nucleotide-diphospho-sugar transferases"/>
    <property type="match status" value="1"/>
</dbReference>
<reference evidence="5 6" key="1">
    <citation type="submission" date="2018-05" db="EMBL/GenBank/DDBJ databases">
        <title>Rhodohalobacter halophilus gen. nov., sp. nov., a moderately halophilic member of the family Balneolaceae.</title>
        <authorList>
            <person name="Liu Z.-W."/>
        </authorList>
    </citation>
    <scope>NUCLEOTIDE SEQUENCE [LARGE SCALE GENOMIC DNA]</scope>
    <source>
        <strain evidence="5 6">8A47</strain>
    </source>
</reference>
<dbReference type="AlphaFoldDB" id="A0A316TQW7"/>